<dbReference type="EMBL" id="VIKS01000001">
    <property type="protein sequence ID" value="TQV89432.1"/>
    <property type="molecule type" value="Genomic_DNA"/>
</dbReference>
<reference evidence="1 2" key="1">
    <citation type="submission" date="2019-07" db="EMBL/GenBank/DDBJ databases">
        <title>Draft genome for Aliikangiella sp. M105.</title>
        <authorList>
            <person name="Wang G."/>
        </authorList>
    </citation>
    <scope>NUCLEOTIDE SEQUENCE [LARGE SCALE GENOMIC DNA]</scope>
    <source>
        <strain evidence="1 2">M105</strain>
    </source>
</reference>
<evidence type="ECO:0000313" key="1">
    <source>
        <dbReference type="EMBL" id="TQV89432.1"/>
    </source>
</evidence>
<dbReference type="RefSeq" id="WP_142891496.1">
    <property type="nucleotide sequence ID" value="NZ_ML660160.1"/>
</dbReference>
<organism evidence="1 2">
    <name type="scientific">Aliikangiella coralliicola</name>
    <dbReference type="NCBI Taxonomy" id="2592383"/>
    <lineage>
        <taxon>Bacteria</taxon>
        <taxon>Pseudomonadati</taxon>
        <taxon>Pseudomonadota</taxon>
        <taxon>Gammaproteobacteria</taxon>
        <taxon>Oceanospirillales</taxon>
        <taxon>Pleioneaceae</taxon>
        <taxon>Aliikangiella</taxon>
    </lineage>
</organism>
<sequence>MAKNSDNVSKSIEEALAGIESSSNNIPDIAFLLAVKNMQTISHDTEMFLRNNHLVYTATVGAAMKKLIEGEQSDGVETILENLDRLLNNNKEYYADMNSICVKMLVDIQGLKSEK</sequence>
<gene>
    <name evidence="1" type="ORF">FLL46_00690</name>
</gene>
<dbReference type="Proteomes" id="UP000315439">
    <property type="component" value="Unassembled WGS sequence"/>
</dbReference>
<proteinExistence type="predicted"/>
<comment type="caution">
    <text evidence="1">The sequence shown here is derived from an EMBL/GenBank/DDBJ whole genome shotgun (WGS) entry which is preliminary data.</text>
</comment>
<keyword evidence="2" id="KW-1185">Reference proteome</keyword>
<protein>
    <submittedName>
        <fullName evidence="1">Uncharacterized protein</fullName>
    </submittedName>
</protein>
<accession>A0A545UIZ2</accession>
<evidence type="ECO:0000313" key="2">
    <source>
        <dbReference type="Proteomes" id="UP000315439"/>
    </source>
</evidence>
<dbReference type="AlphaFoldDB" id="A0A545UIZ2"/>
<name>A0A545UIZ2_9GAMM</name>